<protein>
    <recommendedName>
        <fullName evidence="2">CN hydrolase domain-containing protein</fullName>
    </recommendedName>
</protein>
<dbReference type="GO" id="GO:0006541">
    <property type="term" value="P:glutamine metabolic process"/>
    <property type="evidence" value="ECO:0007669"/>
    <property type="project" value="TreeGrafter"/>
</dbReference>
<dbReference type="PROSITE" id="PS50263">
    <property type="entry name" value="CN_HYDROLASE"/>
    <property type="match status" value="1"/>
</dbReference>
<dbReference type="GO" id="GO:0006528">
    <property type="term" value="P:asparagine metabolic process"/>
    <property type="evidence" value="ECO:0007669"/>
    <property type="project" value="TreeGrafter"/>
</dbReference>
<dbReference type="PANTHER" id="PTHR23088">
    <property type="entry name" value="NITRILASE-RELATED"/>
    <property type="match status" value="1"/>
</dbReference>
<dbReference type="Proteomes" id="UP001152592">
    <property type="component" value="Unassembled WGS sequence"/>
</dbReference>
<feature type="domain" description="CN hydrolase" evidence="2">
    <location>
        <begin position="27"/>
        <end position="280"/>
    </location>
</feature>
<evidence type="ECO:0000259" key="2">
    <source>
        <dbReference type="PROSITE" id="PS50263"/>
    </source>
</evidence>
<comment type="caution">
    <text evidence="3">The sequence shown here is derived from an EMBL/GenBank/DDBJ whole genome shotgun (WGS) entry which is preliminary data.</text>
</comment>
<dbReference type="Pfam" id="PF00795">
    <property type="entry name" value="CN_hydrolase"/>
    <property type="match status" value="1"/>
</dbReference>
<evidence type="ECO:0000313" key="4">
    <source>
        <dbReference type="Proteomes" id="UP001152592"/>
    </source>
</evidence>
<dbReference type="GO" id="GO:0050152">
    <property type="term" value="F:omega-amidase activity"/>
    <property type="evidence" value="ECO:0007669"/>
    <property type="project" value="TreeGrafter"/>
</dbReference>
<evidence type="ECO:0000313" key="3">
    <source>
        <dbReference type="EMBL" id="CAG8376814.1"/>
    </source>
</evidence>
<name>A0A9W4J890_9EURO</name>
<sequence>MIVKTTIFRSNTMQILNSGDGLLKKSLKVACIQISSGPNKARNLAKAREKVLQAASERASLIVLPECFNSPYSTASFREYAEPLSHSIDPQESPSFAALAKMASDTGTFIIGGSVPERDLSGKIYNTCAVYSPQGKLLASHRKMHLFDINVAGGMSFCESDTLSAGNRITIVNLDGYGRIGLGICYDMRFAEPSTIAARQGAFALIYPSAFNTTTGPLHWELLGRARAVDNQVYTMLCSQSRDPASSYPAWGYSMVTDPMGQIVASTDEKEDIIYATLEPGVITKSRTAIPITCQRRHDVYPDIAKLVDLQ</sequence>
<dbReference type="CDD" id="cd07572">
    <property type="entry name" value="nit"/>
    <property type="match status" value="1"/>
</dbReference>
<evidence type="ECO:0000256" key="1">
    <source>
        <dbReference type="ARBA" id="ARBA00022801"/>
    </source>
</evidence>
<dbReference type="OrthoDB" id="10252171at2759"/>
<accession>A0A9W4J890</accession>
<dbReference type="GO" id="GO:0005739">
    <property type="term" value="C:mitochondrion"/>
    <property type="evidence" value="ECO:0007669"/>
    <property type="project" value="TreeGrafter"/>
</dbReference>
<dbReference type="EMBL" id="CAJVPD010000232">
    <property type="protein sequence ID" value="CAG8376814.1"/>
    <property type="molecule type" value="Genomic_DNA"/>
</dbReference>
<reference evidence="3" key="1">
    <citation type="submission" date="2021-07" db="EMBL/GenBank/DDBJ databases">
        <authorList>
            <person name="Branca A.L. A."/>
        </authorList>
    </citation>
    <scope>NUCLEOTIDE SEQUENCE</scope>
</reference>
<dbReference type="AlphaFoldDB" id="A0A9W4J890"/>
<gene>
    <name evidence="3" type="ORF">PSALAMII_LOCUS5255</name>
</gene>
<dbReference type="Gene3D" id="3.60.110.10">
    <property type="entry name" value="Carbon-nitrogen hydrolase"/>
    <property type="match status" value="1"/>
</dbReference>
<organism evidence="3 4">
    <name type="scientific">Penicillium salamii</name>
    <dbReference type="NCBI Taxonomy" id="1612424"/>
    <lineage>
        <taxon>Eukaryota</taxon>
        <taxon>Fungi</taxon>
        <taxon>Dikarya</taxon>
        <taxon>Ascomycota</taxon>
        <taxon>Pezizomycotina</taxon>
        <taxon>Eurotiomycetes</taxon>
        <taxon>Eurotiomycetidae</taxon>
        <taxon>Eurotiales</taxon>
        <taxon>Aspergillaceae</taxon>
        <taxon>Penicillium</taxon>
    </lineage>
</organism>
<keyword evidence="1" id="KW-0378">Hydrolase</keyword>
<dbReference type="PANTHER" id="PTHR23088:SF30">
    <property type="entry name" value="OMEGA-AMIDASE NIT2"/>
    <property type="match status" value="1"/>
</dbReference>
<dbReference type="GO" id="GO:0006107">
    <property type="term" value="P:oxaloacetate metabolic process"/>
    <property type="evidence" value="ECO:0007669"/>
    <property type="project" value="TreeGrafter"/>
</dbReference>
<dbReference type="InterPro" id="IPR045254">
    <property type="entry name" value="Nit1/2_C-N_Hydrolase"/>
</dbReference>
<dbReference type="SUPFAM" id="SSF56317">
    <property type="entry name" value="Carbon-nitrogen hydrolase"/>
    <property type="match status" value="1"/>
</dbReference>
<dbReference type="InterPro" id="IPR036526">
    <property type="entry name" value="C-N_Hydrolase_sf"/>
</dbReference>
<proteinExistence type="predicted"/>
<dbReference type="InterPro" id="IPR003010">
    <property type="entry name" value="C-N_Hydrolase"/>
</dbReference>